<feature type="transmembrane region" description="Helical" evidence="1">
    <location>
        <begin position="25"/>
        <end position="52"/>
    </location>
</feature>
<dbReference type="EMBL" id="JACIES010000001">
    <property type="protein sequence ID" value="MBB4024803.1"/>
    <property type="molecule type" value="Genomic_DNA"/>
</dbReference>
<keyword evidence="1" id="KW-0472">Membrane</keyword>
<reference evidence="2 3" key="1">
    <citation type="submission" date="2020-08" db="EMBL/GenBank/DDBJ databases">
        <title>Genomic Encyclopedia of Type Strains, Phase IV (KMG-IV): sequencing the most valuable type-strain genomes for metagenomic binning, comparative biology and taxonomic classification.</title>
        <authorList>
            <person name="Goeker M."/>
        </authorList>
    </citation>
    <scope>NUCLEOTIDE SEQUENCE [LARGE SCALE GENOMIC DNA]</scope>
    <source>
        <strain evidence="2 3">DSM 105721</strain>
    </source>
</reference>
<keyword evidence="1" id="KW-0812">Transmembrane</keyword>
<keyword evidence="1" id="KW-1133">Transmembrane helix</keyword>
<feature type="transmembrane region" description="Helical" evidence="1">
    <location>
        <begin position="94"/>
        <end position="116"/>
    </location>
</feature>
<accession>A0A7W6HTP8</accession>
<dbReference type="OrthoDB" id="1044870at2"/>
<comment type="caution">
    <text evidence="2">The sequence shown here is derived from an EMBL/GenBank/DDBJ whole genome shotgun (WGS) entry which is preliminary data.</text>
</comment>
<dbReference type="GeneID" id="93101021"/>
<dbReference type="RefSeq" id="WP_124316516.1">
    <property type="nucleotide sequence ID" value="NZ_AP028155.1"/>
</dbReference>
<name>A0A7W6HTP8_9BACT</name>
<dbReference type="Proteomes" id="UP000546007">
    <property type="component" value="Unassembled WGS sequence"/>
</dbReference>
<feature type="transmembrane region" description="Helical" evidence="1">
    <location>
        <begin position="163"/>
        <end position="188"/>
    </location>
</feature>
<organism evidence="2 3">
    <name type="scientific">Butyricimonas faecihominis</name>
    <dbReference type="NCBI Taxonomy" id="1472416"/>
    <lineage>
        <taxon>Bacteria</taxon>
        <taxon>Pseudomonadati</taxon>
        <taxon>Bacteroidota</taxon>
        <taxon>Bacteroidia</taxon>
        <taxon>Bacteroidales</taxon>
        <taxon>Odoribacteraceae</taxon>
        <taxon>Butyricimonas</taxon>
    </lineage>
</organism>
<protein>
    <submittedName>
        <fullName evidence="2">Putative membrane protein</fullName>
    </submittedName>
</protein>
<proteinExistence type="predicted"/>
<evidence type="ECO:0000313" key="3">
    <source>
        <dbReference type="Proteomes" id="UP000546007"/>
    </source>
</evidence>
<gene>
    <name evidence="2" type="ORF">GGR14_000564</name>
</gene>
<dbReference type="AlphaFoldDB" id="A0A7W6HTP8"/>
<feature type="transmembrane region" description="Helical" evidence="1">
    <location>
        <begin position="137"/>
        <end position="157"/>
    </location>
</feature>
<keyword evidence="3" id="KW-1185">Reference proteome</keyword>
<evidence type="ECO:0000313" key="2">
    <source>
        <dbReference type="EMBL" id="MBB4024803.1"/>
    </source>
</evidence>
<evidence type="ECO:0000256" key="1">
    <source>
        <dbReference type="SAM" id="Phobius"/>
    </source>
</evidence>
<sequence>MEKKLDFGSVLSQGFLVGMKNLPSLLGAIVLWLLTIWIPYVNVGTTIAIMTIPIKFSKGEIFSPLCIFEKQYYRYMGEFFLTCGWYTAGVLMAMIFLVVPGIVLGIIWSQALYLVLDKGVNPAKALSLSNKMTYGNKWIIFAVMFVVYLAFLVASLLLTWIPFIGVIIAFCLMVIYMAMILGCSGMIYGKLLENLTEEDLR</sequence>